<sequence>MVEETEIIWEQMGNNTKSIGDHCIRITKLEQEHLWETRTKQNNINYILGAVIVLEFIFIVVERFF</sequence>
<protein>
    <submittedName>
        <fullName evidence="2">Uncharacterized protein</fullName>
    </submittedName>
</protein>
<dbReference type="AlphaFoldDB" id="A0A0F9MT36"/>
<accession>A0A0F9MT36</accession>
<organism evidence="2">
    <name type="scientific">marine sediment metagenome</name>
    <dbReference type="NCBI Taxonomy" id="412755"/>
    <lineage>
        <taxon>unclassified sequences</taxon>
        <taxon>metagenomes</taxon>
        <taxon>ecological metagenomes</taxon>
    </lineage>
</organism>
<keyword evidence="1" id="KW-1133">Transmembrane helix</keyword>
<name>A0A0F9MT36_9ZZZZ</name>
<gene>
    <name evidence="2" type="ORF">LCGC14_1346370</name>
</gene>
<comment type="caution">
    <text evidence="2">The sequence shown here is derived from an EMBL/GenBank/DDBJ whole genome shotgun (WGS) entry which is preliminary data.</text>
</comment>
<proteinExistence type="predicted"/>
<feature type="transmembrane region" description="Helical" evidence="1">
    <location>
        <begin position="44"/>
        <end position="61"/>
    </location>
</feature>
<keyword evidence="1" id="KW-0472">Membrane</keyword>
<keyword evidence="1" id="KW-0812">Transmembrane</keyword>
<evidence type="ECO:0000313" key="2">
    <source>
        <dbReference type="EMBL" id="KKM79795.1"/>
    </source>
</evidence>
<evidence type="ECO:0000256" key="1">
    <source>
        <dbReference type="SAM" id="Phobius"/>
    </source>
</evidence>
<reference evidence="2" key="1">
    <citation type="journal article" date="2015" name="Nature">
        <title>Complex archaea that bridge the gap between prokaryotes and eukaryotes.</title>
        <authorList>
            <person name="Spang A."/>
            <person name="Saw J.H."/>
            <person name="Jorgensen S.L."/>
            <person name="Zaremba-Niedzwiedzka K."/>
            <person name="Martijn J."/>
            <person name="Lind A.E."/>
            <person name="van Eijk R."/>
            <person name="Schleper C."/>
            <person name="Guy L."/>
            <person name="Ettema T.J."/>
        </authorList>
    </citation>
    <scope>NUCLEOTIDE SEQUENCE</scope>
</reference>
<dbReference type="EMBL" id="LAZR01008285">
    <property type="protein sequence ID" value="KKM79795.1"/>
    <property type="molecule type" value="Genomic_DNA"/>
</dbReference>